<dbReference type="Proteomes" id="UP001168877">
    <property type="component" value="Unassembled WGS sequence"/>
</dbReference>
<dbReference type="EMBL" id="JAUESC010000387">
    <property type="protein sequence ID" value="KAK0574836.1"/>
    <property type="molecule type" value="Genomic_DNA"/>
</dbReference>
<keyword evidence="2" id="KW-1185">Reference proteome</keyword>
<sequence>MSSHSLSKSPSPSPPVAKKVEHVLEMFGDVRVDNYYWHATTLAPTLRSSPTSTSKTTTPTPSCLELRNLRMSCLVRLKGE</sequence>
<proteinExistence type="predicted"/>
<comment type="caution">
    <text evidence="1">The sequence shown here is derived from an EMBL/GenBank/DDBJ whole genome shotgun (WGS) entry which is preliminary data.</text>
</comment>
<name>A0AA39RKE7_ACESA</name>
<reference evidence="1" key="2">
    <citation type="submission" date="2023-06" db="EMBL/GenBank/DDBJ databases">
        <authorList>
            <person name="Swenson N.G."/>
            <person name="Wegrzyn J.L."/>
            <person name="Mcevoy S.L."/>
        </authorList>
    </citation>
    <scope>NUCLEOTIDE SEQUENCE</scope>
    <source>
        <strain evidence="1">NS2018</strain>
        <tissue evidence="1">Leaf</tissue>
    </source>
</reference>
<evidence type="ECO:0000313" key="1">
    <source>
        <dbReference type="EMBL" id="KAK0574836.1"/>
    </source>
</evidence>
<dbReference type="AlphaFoldDB" id="A0AA39RKE7"/>
<dbReference type="SUPFAM" id="SSF50993">
    <property type="entry name" value="Peptidase/esterase 'gauge' domain"/>
    <property type="match status" value="1"/>
</dbReference>
<protein>
    <submittedName>
        <fullName evidence="1">Uncharacterized protein</fullName>
    </submittedName>
</protein>
<gene>
    <name evidence="1" type="ORF">LWI29_029851</name>
</gene>
<evidence type="ECO:0000313" key="2">
    <source>
        <dbReference type="Proteomes" id="UP001168877"/>
    </source>
</evidence>
<reference evidence="1" key="1">
    <citation type="journal article" date="2022" name="Plant J.">
        <title>Strategies of tolerance reflected in two North American maple genomes.</title>
        <authorList>
            <person name="McEvoy S.L."/>
            <person name="Sezen U.U."/>
            <person name="Trouern-Trend A."/>
            <person name="McMahon S.M."/>
            <person name="Schaberg P.G."/>
            <person name="Yang J."/>
            <person name="Wegrzyn J.L."/>
            <person name="Swenson N.G."/>
        </authorList>
    </citation>
    <scope>NUCLEOTIDE SEQUENCE</scope>
    <source>
        <strain evidence="1">NS2018</strain>
    </source>
</reference>
<accession>A0AA39RKE7</accession>
<organism evidence="1 2">
    <name type="scientific">Acer saccharum</name>
    <name type="common">Sugar maple</name>
    <dbReference type="NCBI Taxonomy" id="4024"/>
    <lineage>
        <taxon>Eukaryota</taxon>
        <taxon>Viridiplantae</taxon>
        <taxon>Streptophyta</taxon>
        <taxon>Embryophyta</taxon>
        <taxon>Tracheophyta</taxon>
        <taxon>Spermatophyta</taxon>
        <taxon>Magnoliopsida</taxon>
        <taxon>eudicotyledons</taxon>
        <taxon>Gunneridae</taxon>
        <taxon>Pentapetalae</taxon>
        <taxon>rosids</taxon>
        <taxon>malvids</taxon>
        <taxon>Sapindales</taxon>
        <taxon>Sapindaceae</taxon>
        <taxon>Hippocastanoideae</taxon>
        <taxon>Acereae</taxon>
        <taxon>Acer</taxon>
    </lineage>
</organism>